<sequence length="321" mass="35310">MQTVQYYEEPVVPNNSMSMKARLFWTLVFFGPATFFLVQRDFVAAAMLMVAGFAAFAGYRSGVFSIFASVVALAAAIAFAPKIGMENAYRFSEIFGTTGLANRFLSIGIVAAAIGMFVMLCLWFILGRMVRRRSSLDRWNRRLGFTFGMLQGVAGLVFFLGGMLVVEPMQKQRAAQGDAKEGKSQFASNVILKTAAATHSSVVGPYIVKYNPLEWVPELNKVEEFGRTAEVLRDPVKMQELLDAPEIKTLREQPSVQRLVNQLNTDPDVQEMLKSGNSLTPSMAMKLLSHPAVMELVDQPGFLTEAAKVIKNAAPTPGFAN</sequence>
<reference evidence="6 7" key="1">
    <citation type="submission" date="2019-02" db="EMBL/GenBank/DDBJ databases">
        <title>Deep-cultivation of Planctomycetes and their phenomic and genomic characterization uncovers novel biology.</title>
        <authorList>
            <person name="Wiegand S."/>
            <person name="Jogler M."/>
            <person name="Boedeker C."/>
            <person name="Pinto D."/>
            <person name="Vollmers J."/>
            <person name="Rivas-Marin E."/>
            <person name="Kohn T."/>
            <person name="Peeters S.H."/>
            <person name="Heuer A."/>
            <person name="Rast P."/>
            <person name="Oberbeckmann S."/>
            <person name="Bunk B."/>
            <person name="Jeske O."/>
            <person name="Meyerdierks A."/>
            <person name="Storesund J.E."/>
            <person name="Kallscheuer N."/>
            <person name="Luecker S."/>
            <person name="Lage O.M."/>
            <person name="Pohl T."/>
            <person name="Merkel B.J."/>
            <person name="Hornburger P."/>
            <person name="Mueller R.-W."/>
            <person name="Bruemmer F."/>
            <person name="Labrenz M."/>
            <person name="Spormann A.M."/>
            <person name="Op Den Camp H."/>
            <person name="Overmann J."/>
            <person name="Amann R."/>
            <person name="Jetten M.S.M."/>
            <person name="Mascher T."/>
            <person name="Medema M.H."/>
            <person name="Devos D.P."/>
            <person name="Kaster A.-K."/>
            <person name="Ovreas L."/>
            <person name="Rohde M."/>
            <person name="Galperin M.Y."/>
            <person name="Jogler C."/>
        </authorList>
    </citation>
    <scope>NUCLEOTIDE SEQUENCE [LARGE SCALE GENOMIC DNA]</scope>
    <source>
        <strain evidence="6 7">Poly51</strain>
    </source>
</reference>
<evidence type="ECO:0000256" key="4">
    <source>
        <dbReference type="ARBA" id="ARBA00023136"/>
    </source>
</evidence>
<gene>
    <name evidence="6" type="ORF">Poly51_29000</name>
</gene>
<evidence type="ECO:0000256" key="2">
    <source>
        <dbReference type="ARBA" id="ARBA00022692"/>
    </source>
</evidence>
<dbReference type="AlphaFoldDB" id="A0A5C6F8Q9"/>
<keyword evidence="4 5" id="KW-0472">Membrane</keyword>
<keyword evidence="3 5" id="KW-1133">Transmembrane helix</keyword>
<evidence type="ECO:0000256" key="1">
    <source>
        <dbReference type="ARBA" id="ARBA00004141"/>
    </source>
</evidence>
<feature type="transmembrane region" description="Helical" evidence="5">
    <location>
        <begin position="104"/>
        <end position="126"/>
    </location>
</feature>
<dbReference type="InterPro" id="IPR003825">
    <property type="entry name" value="Colicin-V_CvpA"/>
</dbReference>
<evidence type="ECO:0000256" key="3">
    <source>
        <dbReference type="ARBA" id="ARBA00022989"/>
    </source>
</evidence>
<feature type="transmembrane region" description="Helical" evidence="5">
    <location>
        <begin position="23"/>
        <end position="56"/>
    </location>
</feature>
<dbReference type="Proteomes" id="UP000318288">
    <property type="component" value="Unassembled WGS sequence"/>
</dbReference>
<evidence type="ECO:0000256" key="5">
    <source>
        <dbReference type="SAM" id="Phobius"/>
    </source>
</evidence>
<evidence type="ECO:0000313" key="7">
    <source>
        <dbReference type="Proteomes" id="UP000318288"/>
    </source>
</evidence>
<name>A0A5C6F8Q9_9BACT</name>
<keyword evidence="2 5" id="KW-0812">Transmembrane</keyword>
<evidence type="ECO:0000313" key="6">
    <source>
        <dbReference type="EMBL" id="TWU56980.1"/>
    </source>
</evidence>
<proteinExistence type="predicted"/>
<accession>A0A5C6F8Q9</accession>
<feature type="transmembrane region" description="Helical" evidence="5">
    <location>
        <begin position="147"/>
        <end position="166"/>
    </location>
</feature>
<dbReference type="Pfam" id="PF02674">
    <property type="entry name" value="Colicin_V"/>
    <property type="match status" value="1"/>
</dbReference>
<dbReference type="GO" id="GO:0016020">
    <property type="term" value="C:membrane"/>
    <property type="evidence" value="ECO:0007669"/>
    <property type="project" value="UniProtKB-SubCell"/>
</dbReference>
<keyword evidence="7" id="KW-1185">Reference proteome</keyword>
<comment type="subcellular location">
    <subcellularLocation>
        <location evidence="1">Membrane</location>
        <topology evidence="1">Multi-pass membrane protein</topology>
    </subcellularLocation>
</comment>
<organism evidence="6 7">
    <name type="scientific">Rubripirellula tenax</name>
    <dbReference type="NCBI Taxonomy" id="2528015"/>
    <lineage>
        <taxon>Bacteria</taxon>
        <taxon>Pseudomonadati</taxon>
        <taxon>Planctomycetota</taxon>
        <taxon>Planctomycetia</taxon>
        <taxon>Pirellulales</taxon>
        <taxon>Pirellulaceae</taxon>
        <taxon>Rubripirellula</taxon>
    </lineage>
</organism>
<dbReference type="GO" id="GO:0009403">
    <property type="term" value="P:toxin biosynthetic process"/>
    <property type="evidence" value="ECO:0007669"/>
    <property type="project" value="InterPro"/>
</dbReference>
<feature type="transmembrane region" description="Helical" evidence="5">
    <location>
        <begin position="63"/>
        <end position="84"/>
    </location>
</feature>
<protein>
    <submittedName>
        <fullName evidence="6">Colicin V production protein</fullName>
    </submittedName>
</protein>
<dbReference type="EMBL" id="SJPW01000003">
    <property type="protein sequence ID" value="TWU56980.1"/>
    <property type="molecule type" value="Genomic_DNA"/>
</dbReference>
<comment type="caution">
    <text evidence="6">The sequence shown here is derived from an EMBL/GenBank/DDBJ whole genome shotgun (WGS) entry which is preliminary data.</text>
</comment>